<dbReference type="Gene3D" id="3.40.50.300">
    <property type="entry name" value="P-loop containing nucleotide triphosphate hydrolases"/>
    <property type="match status" value="1"/>
</dbReference>
<name>A0A940WU64_9BACI</name>
<proteinExistence type="predicted"/>
<evidence type="ECO:0008006" key="4">
    <source>
        <dbReference type="Google" id="ProtNLM"/>
    </source>
</evidence>
<keyword evidence="1" id="KW-0175">Coiled coil</keyword>
<dbReference type="Proteomes" id="UP000678228">
    <property type="component" value="Unassembled WGS sequence"/>
</dbReference>
<accession>A0A940WU64</accession>
<dbReference type="SUPFAM" id="SSF52540">
    <property type="entry name" value="P-loop containing nucleoside triphosphate hydrolases"/>
    <property type="match status" value="1"/>
</dbReference>
<keyword evidence="3" id="KW-1185">Reference proteome</keyword>
<dbReference type="InterPro" id="IPR027417">
    <property type="entry name" value="P-loop_NTPase"/>
</dbReference>
<sequence length="550" mass="65362">MYLKSLRIVEGNGKEIRNVPFKTGLNIIVDESNDERGNNVGKTTFLKIIDICLGSKDKKYIWTDNDTNSQTNQLKEYINSQKVFTELTFEKKKQIYTLKVELFDKGKRFINGKKYNLKDYHEALNEIIFNIEKPPSFRQLINKFVRIKQKMDNHTTLKFLNQNTTTREYRNIYDFLFKLDSHENSAIKLDISENIQKYEQDLKDLFRLHQINNLADLAERRRIVQHSVNDLQEKIETFINTSKYRRSLEEVSLFRSRLAVLNDAINAALFKRNKTEKILSKELDDSSEIDNEILKEFYLELKKDFSQISKDFNQLIEFNDKIKDNKISYYKKRVTEINYDISQIEQEREILISENKDIINLINENNYEEYDKIHRELIKQSEILGELNKVKQIYDTLIDQLESEKEQLEKIGNPLSTVNNLEVFNKYFTKFTQEVFGQRLYVYKNDDFPINLSNVDEGIGTGYRKTITLLLDIAYVSFIEELELDYPKFIVHDVLETIDEHNFKKIADFITINKTQFIFSILSEKIDDYSFIKEQDKILKLSKNNKLFKI</sequence>
<evidence type="ECO:0000313" key="3">
    <source>
        <dbReference type="Proteomes" id="UP000678228"/>
    </source>
</evidence>
<protein>
    <recommendedName>
        <fullName evidence="4">DUF2326 domain-containing protein</fullName>
    </recommendedName>
</protein>
<evidence type="ECO:0000313" key="2">
    <source>
        <dbReference type="EMBL" id="MBP3950298.1"/>
    </source>
</evidence>
<feature type="coiled-coil region" evidence="1">
    <location>
        <begin position="188"/>
        <end position="234"/>
    </location>
</feature>
<reference evidence="2" key="1">
    <citation type="submission" date="2021-03" db="EMBL/GenBank/DDBJ databases">
        <title>Bacillus suaedae sp. nov., isolated from Suaeda aralocaspica.</title>
        <authorList>
            <person name="Lei R.F.R."/>
        </authorList>
    </citation>
    <scope>NUCLEOTIDE SEQUENCE</scope>
    <source>
        <strain evidence="2">YZJH907-2</strain>
    </source>
</reference>
<evidence type="ECO:0000256" key="1">
    <source>
        <dbReference type="SAM" id="Coils"/>
    </source>
</evidence>
<dbReference type="EMBL" id="JAGKSQ010000002">
    <property type="protein sequence ID" value="MBP3950298.1"/>
    <property type="molecule type" value="Genomic_DNA"/>
</dbReference>
<comment type="caution">
    <text evidence="2">The sequence shown here is derived from an EMBL/GenBank/DDBJ whole genome shotgun (WGS) entry which is preliminary data.</text>
</comment>
<gene>
    <name evidence="2" type="ORF">J7W16_04075</name>
</gene>
<dbReference type="RefSeq" id="WP_210595950.1">
    <property type="nucleotide sequence ID" value="NZ_JAGKSQ010000002.1"/>
</dbReference>
<organism evidence="2 3">
    <name type="scientific">Halalkalibacter suaedae</name>
    <dbReference type="NCBI Taxonomy" id="2822140"/>
    <lineage>
        <taxon>Bacteria</taxon>
        <taxon>Bacillati</taxon>
        <taxon>Bacillota</taxon>
        <taxon>Bacilli</taxon>
        <taxon>Bacillales</taxon>
        <taxon>Bacillaceae</taxon>
        <taxon>Halalkalibacter</taxon>
    </lineage>
</organism>
<dbReference type="AlphaFoldDB" id="A0A940WU64"/>